<keyword evidence="1" id="KW-0808">Transferase</keyword>
<dbReference type="Gene3D" id="1.10.3290.10">
    <property type="entry name" value="Fido-like domain"/>
    <property type="match status" value="1"/>
</dbReference>
<protein>
    <recommendedName>
        <fullName evidence="5">protein adenylyltransferase</fullName>
        <ecNumber evidence="5">2.7.7.108</ecNumber>
    </recommendedName>
</protein>
<dbReference type="Proteomes" id="UP001523003">
    <property type="component" value="Unassembled WGS sequence"/>
</dbReference>
<organism evidence="9 10">
    <name type="scientific">Bartonella bilalgolemii</name>
    <dbReference type="NCBI Taxonomy" id="2942911"/>
    <lineage>
        <taxon>Bacteria</taxon>
        <taxon>Pseudomonadati</taxon>
        <taxon>Pseudomonadota</taxon>
        <taxon>Alphaproteobacteria</taxon>
        <taxon>Hyphomicrobiales</taxon>
        <taxon>Bartonellaceae</taxon>
        <taxon>Bartonella</taxon>
    </lineage>
</organism>
<dbReference type="SUPFAM" id="SSF140931">
    <property type="entry name" value="Fic-like"/>
    <property type="match status" value="1"/>
</dbReference>
<proteinExistence type="predicted"/>
<evidence type="ECO:0000313" key="9">
    <source>
        <dbReference type="EMBL" id="MCL6230130.1"/>
    </source>
</evidence>
<dbReference type="EC" id="2.7.7.108" evidence="5"/>
<dbReference type="PANTHER" id="PTHR39560">
    <property type="entry name" value="PROTEIN ADENYLYLTRANSFERASE FIC-RELATED"/>
    <property type="match status" value="1"/>
</dbReference>
<evidence type="ECO:0000256" key="1">
    <source>
        <dbReference type="ARBA" id="ARBA00022679"/>
    </source>
</evidence>
<evidence type="ECO:0000256" key="3">
    <source>
        <dbReference type="ARBA" id="ARBA00022741"/>
    </source>
</evidence>
<evidence type="ECO:0000256" key="4">
    <source>
        <dbReference type="ARBA" id="ARBA00022840"/>
    </source>
</evidence>
<dbReference type="RefSeq" id="WP_249677506.1">
    <property type="nucleotide sequence ID" value="NZ_JAMCOF010000010.1"/>
</dbReference>
<dbReference type="EMBL" id="JAMCOF010000010">
    <property type="protein sequence ID" value="MCL6230130.1"/>
    <property type="molecule type" value="Genomic_DNA"/>
</dbReference>
<keyword evidence="3" id="KW-0547">Nucleotide-binding</keyword>
<dbReference type="InterPro" id="IPR003812">
    <property type="entry name" value="Fido"/>
</dbReference>
<dbReference type="Pfam" id="PF02661">
    <property type="entry name" value="Fic"/>
    <property type="match status" value="1"/>
</dbReference>
<evidence type="ECO:0000256" key="6">
    <source>
        <dbReference type="ARBA" id="ARBA00047939"/>
    </source>
</evidence>
<accession>A0ABT0P9L7</accession>
<keyword evidence="4" id="KW-0067">ATP-binding</keyword>
<name>A0ABT0P9L7_9HYPH</name>
<reference evidence="9 10" key="1">
    <citation type="submission" date="2022-05" db="EMBL/GenBank/DDBJ databases">
        <title>Description of the Bartonella bilalgolemii sp. nov. Isolated from Apodemus uralensis (Pallas 1811).</title>
        <authorList>
            <person name="Zgheib R."/>
            <person name="Celebi B."/>
        </authorList>
    </citation>
    <scope>NUCLEOTIDE SEQUENCE [LARGE SCALE GENOMIC DNA]</scope>
    <source>
        <strain evidence="9 10">G70</strain>
    </source>
</reference>
<comment type="catalytic activity">
    <reaction evidence="7">
        <text>L-tyrosyl-[protein] + ATP = O-(5'-adenylyl)-L-tyrosyl-[protein] + diphosphate</text>
        <dbReference type="Rhea" id="RHEA:54288"/>
        <dbReference type="Rhea" id="RHEA-COMP:10136"/>
        <dbReference type="Rhea" id="RHEA-COMP:13846"/>
        <dbReference type="ChEBI" id="CHEBI:30616"/>
        <dbReference type="ChEBI" id="CHEBI:33019"/>
        <dbReference type="ChEBI" id="CHEBI:46858"/>
        <dbReference type="ChEBI" id="CHEBI:83624"/>
        <dbReference type="EC" id="2.7.7.108"/>
    </reaction>
</comment>
<sequence>MENESESLVSFRHYNYPYPDSFILKNKYNIKNYQKLDTICIHNSAQEIINMCKEPLPKQFDSSYLKYIHTRLFMKTFEWAGYTRDIPFMFLDGTCACQPKVKKVISNTFFAIGEQIQTDLKKFDKMLAEKNNLQGLSPEEFANEAARMFSFLNYIRPFKKGNRRTQCFFFQRLAQASGYTLDFSIIKEDRMLSASISALRDNDLEPMQSIFKEILVSNPLHIAYNKRNLRKSEYNNCLRMY</sequence>
<keyword evidence="2" id="KW-0548">Nucleotidyltransferase</keyword>
<comment type="catalytic activity">
    <reaction evidence="6">
        <text>L-threonyl-[protein] + ATP = 3-O-(5'-adenylyl)-L-threonyl-[protein] + diphosphate</text>
        <dbReference type="Rhea" id="RHEA:54292"/>
        <dbReference type="Rhea" id="RHEA-COMP:11060"/>
        <dbReference type="Rhea" id="RHEA-COMP:13847"/>
        <dbReference type="ChEBI" id="CHEBI:30013"/>
        <dbReference type="ChEBI" id="CHEBI:30616"/>
        <dbReference type="ChEBI" id="CHEBI:33019"/>
        <dbReference type="ChEBI" id="CHEBI:138113"/>
        <dbReference type="EC" id="2.7.7.108"/>
    </reaction>
</comment>
<evidence type="ECO:0000259" key="8">
    <source>
        <dbReference type="PROSITE" id="PS51459"/>
    </source>
</evidence>
<gene>
    <name evidence="9" type="ORF">M4Z11_05915</name>
</gene>
<keyword evidence="10" id="KW-1185">Reference proteome</keyword>
<comment type="caution">
    <text evidence="9">The sequence shown here is derived from an EMBL/GenBank/DDBJ whole genome shotgun (WGS) entry which is preliminary data.</text>
</comment>
<dbReference type="PROSITE" id="PS51459">
    <property type="entry name" value="FIDO"/>
    <property type="match status" value="1"/>
</dbReference>
<evidence type="ECO:0000256" key="7">
    <source>
        <dbReference type="ARBA" id="ARBA00048696"/>
    </source>
</evidence>
<dbReference type="InterPro" id="IPR036597">
    <property type="entry name" value="Fido-like_dom_sf"/>
</dbReference>
<dbReference type="PANTHER" id="PTHR39560:SF1">
    <property type="entry name" value="PROTEIN ADENYLYLTRANSFERASE FIC-RELATED"/>
    <property type="match status" value="1"/>
</dbReference>
<evidence type="ECO:0000313" key="10">
    <source>
        <dbReference type="Proteomes" id="UP001523003"/>
    </source>
</evidence>
<feature type="domain" description="Fido" evidence="8">
    <location>
        <begin position="60"/>
        <end position="213"/>
    </location>
</feature>
<evidence type="ECO:0000256" key="2">
    <source>
        <dbReference type="ARBA" id="ARBA00022695"/>
    </source>
</evidence>
<evidence type="ECO:0000256" key="5">
    <source>
        <dbReference type="ARBA" id="ARBA00034531"/>
    </source>
</evidence>